<keyword evidence="2" id="KW-1185">Reference proteome</keyword>
<reference evidence="1" key="1">
    <citation type="submission" date="2023-03" db="EMBL/GenBank/DDBJ databases">
        <title>Massive genome expansion in bonnet fungi (Mycena s.s.) driven by repeated elements and novel gene families across ecological guilds.</title>
        <authorList>
            <consortium name="Lawrence Berkeley National Laboratory"/>
            <person name="Harder C.B."/>
            <person name="Miyauchi S."/>
            <person name="Viragh M."/>
            <person name="Kuo A."/>
            <person name="Thoen E."/>
            <person name="Andreopoulos B."/>
            <person name="Lu D."/>
            <person name="Skrede I."/>
            <person name="Drula E."/>
            <person name="Henrissat B."/>
            <person name="Morin E."/>
            <person name="Kohler A."/>
            <person name="Barry K."/>
            <person name="LaButti K."/>
            <person name="Morin E."/>
            <person name="Salamov A."/>
            <person name="Lipzen A."/>
            <person name="Mereny Z."/>
            <person name="Hegedus B."/>
            <person name="Baldrian P."/>
            <person name="Stursova M."/>
            <person name="Weitz H."/>
            <person name="Taylor A."/>
            <person name="Grigoriev I.V."/>
            <person name="Nagy L.G."/>
            <person name="Martin F."/>
            <person name="Kauserud H."/>
        </authorList>
    </citation>
    <scope>NUCLEOTIDE SEQUENCE</scope>
    <source>
        <strain evidence="1">CBHHK188m</strain>
    </source>
</reference>
<accession>A0AAD7HDZ6</accession>
<protein>
    <submittedName>
        <fullName evidence="1">Uncharacterized protein</fullName>
    </submittedName>
</protein>
<dbReference type="AlphaFoldDB" id="A0AAD7HDZ6"/>
<organism evidence="1 2">
    <name type="scientific">Mycena maculata</name>
    <dbReference type="NCBI Taxonomy" id="230809"/>
    <lineage>
        <taxon>Eukaryota</taxon>
        <taxon>Fungi</taxon>
        <taxon>Dikarya</taxon>
        <taxon>Basidiomycota</taxon>
        <taxon>Agaricomycotina</taxon>
        <taxon>Agaricomycetes</taxon>
        <taxon>Agaricomycetidae</taxon>
        <taxon>Agaricales</taxon>
        <taxon>Marasmiineae</taxon>
        <taxon>Mycenaceae</taxon>
        <taxon>Mycena</taxon>
    </lineage>
</organism>
<dbReference type="Proteomes" id="UP001215280">
    <property type="component" value="Unassembled WGS sequence"/>
</dbReference>
<evidence type="ECO:0000313" key="2">
    <source>
        <dbReference type="Proteomes" id="UP001215280"/>
    </source>
</evidence>
<sequence length="208" mass="23134">MAEVKLSRIEVDRLANACTAARQIPTSLAATLPSLGLSIKDLKSLTERHSTQIAGYFIMRTAVRLYLGEVLGIYRYGSVSGKHESFTNTETVDGLSYLGLKVYAQKFVWCNFFYHMVLANESGHSLALFTHAPISELVYLLTGSHLDLKDKDEGLYSISSGNNGWECWQALTTQQCIGFWRLAGRMIAKSRMREAGQRSTGSRLLVAE</sequence>
<gene>
    <name evidence="1" type="ORF">DFH07DRAFT_784894</name>
</gene>
<comment type="caution">
    <text evidence="1">The sequence shown here is derived from an EMBL/GenBank/DDBJ whole genome shotgun (WGS) entry which is preliminary data.</text>
</comment>
<proteinExistence type="predicted"/>
<dbReference type="EMBL" id="JARJLG010000304">
    <property type="protein sequence ID" value="KAJ7718562.1"/>
    <property type="molecule type" value="Genomic_DNA"/>
</dbReference>
<evidence type="ECO:0000313" key="1">
    <source>
        <dbReference type="EMBL" id="KAJ7718562.1"/>
    </source>
</evidence>
<name>A0AAD7HDZ6_9AGAR</name>